<evidence type="ECO:0000256" key="1">
    <source>
        <dbReference type="HAMAP-Rule" id="MF_00715"/>
    </source>
</evidence>
<evidence type="ECO:0000256" key="2">
    <source>
        <dbReference type="SAM" id="Coils"/>
    </source>
</evidence>
<dbReference type="HAMAP" id="MF_00715">
    <property type="entry name" value="SlyX"/>
    <property type="match status" value="1"/>
</dbReference>
<evidence type="ECO:0000313" key="4">
    <source>
        <dbReference type="Proteomes" id="UP000273143"/>
    </source>
</evidence>
<dbReference type="AlphaFoldDB" id="A0A3S9XCS4"/>
<comment type="similarity">
    <text evidence="1">Belongs to the SlyX family.</text>
</comment>
<name>A0A3S9XCS4_9GAMM</name>
<dbReference type="PANTHER" id="PTHR36508">
    <property type="entry name" value="PROTEIN SLYX"/>
    <property type="match status" value="1"/>
</dbReference>
<gene>
    <name evidence="1" type="primary">slyX</name>
    <name evidence="3" type="ORF">DM558_04885</name>
</gene>
<evidence type="ECO:0000313" key="3">
    <source>
        <dbReference type="EMBL" id="AZS50151.1"/>
    </source>
</evidence>
<sequence>MEELAERINSLESQLAFQDDTIQALNEMLVKQQQLIDLLERKVQLLVKGHNELLERCGEIEDNIPPPHY</sequence>
<dbReference type="PANTHER" id="PTHR36508:SF1">
    <property type="entry name" value="PROTEIN SLYX"/>
    <property type="match status" value="1"/>
</dbReference>
<proteinExistence type="inferred from homology"/>
<keyword evidence="2" id="KW-0175">Coiled coil</keyword>
<feature type="coiled-coil region" evidence="2">
    <location>
        <begin position="1"/>
        <end position="42"/>
    </location>
</feature>
<dbReference type="Pfam" id="PF04102">
    <property type="entry name" value="SlyX"/>
    <property type="match status" value="1"/>
</dbReference>
<dbReference type="Gene3D" id="1.20.5.300">
    <property type="match status" value="1"/>
</dbReference>
<accession>A0A3S9XCS4</accession>
<keyword evidence="4" id="KW-1185">Reference proteome</keyword>
<dbReference type="KEGG" id="emo:DM558_04885"/>
<dbReference type="InterPro" id="IPR007236">
    <property type="entry name" value="SlyX"/>
</dbReference>
<dbReference type="Proteomes" id="UP000273143">
    <property type="component" value="Chromosome"/>
</dbReference>
<protein>
    <recommendedName>
        <fullName evidence="1">Protein SlyX homolog</fullName>
    </recommendedName>
</protein>
<reference evidence="4" key="1">
    <citation type="submission" date="2018-06" db="EMBL/GenBank/DDBJ databases">
        <title>Complete genome of Pseudomonas insecticola strain QZS01.</title>
        <authorList>
            <person name="Wang J."/>
            <person name="Su Q."/>
        </authorList>
    </citation>
    <scope>NUCLEOTIDE SEQUENCE [LARGE SCALE GENOMIC DNA]</scope>
    <source>
        <strain evidence="4">QZS01</strain>
    </source>
</reference>
<organism evidence="3 4">
    <name type="scientific">Entomomonas moraniae</name>
    <dbReference type="NCBI Taxonomy" id="2213226"/>
    <lineage>
        <taxon>Bacteria</taxon>
        <taxon>Pseudomonadati</taxon>
        <taxon>Pseudomonadota</taxon>
        <taxon>Gammaproteobacteria</taxon>
        <taxon>Pseudomonadales</taxon>
        <taxon>Pseudomonadaceae</taxon>
        <taxon>Entomomonas</taxon>
    </lineage>
</organism>
<dbReference type="EMBL" id="CP029822">
    <property type="protein sequence ID" value="AZS50151.1"/>
    <property type="molecule type" value="Genomic_DNA"/>
</dbReference>